<protein>
    <submittedName>
        <fullName evidence="1">Uncharacterized protein</fullName>
    </submittedName>
</protein>
<dbReference type="Proteomes" id="UP000887013">
    <property type="component" value="Unassembled WGS sequence"/>
</dbReference>
<evidence type="ECO:0000313" key="2">
    <source>
        <dbReference type="Proteomes" id="UP000887013"/>
    </source>
</evidence>
<sequence length="60" mass="6563">ECDAFLSFRKPGNVAINVKLEFSTDLALVRNIICPISVGMASEDRMTHAVKKNISVFGHA</sequence>
<organism evidence="1 2">
    <name type="scientific">Nephila pilipes</name>
    <name type="common">Giant wood spider</name>
    <name type="synonym">Nephila maculata</name>
    <dbReference type="NCBI Taxonomy" id="299642"/>
    <lineage>
        <taxon>Eukaryota</taxon>
        <taxon>Metazoa</taxon>
        <taxon>Ecdysozoa</taxon>
        <taxon>Arthropoda</taxon>
        <taxon>Chelicerata</taxon>
        <taxon>Arachnida</taxon>
        <taxon>Araneae</taxon>
        <taxon>Araneomorphae</taxon>
        <taxon>Entelegynae</taxon>
        <taxon>Araneoidea</taxon>
        <taxon>Nephilidae</taxon>
        <taxon>Nephila</taxon>
    </lineage>
</organism>
<feature type="non-terminal residue" evidence="1">
    <location>
        <position position="1"/>
    </location>
</feature>
<proteinExistence type="predicted"/>
<accession>A0A8X6NLS6</accession>
<reference evidence="1" key="1">
    <citation type="submission" date="2020-08" db="EMBL/GenBank/DDBJ databases">
        <title>Multicomponent nature underlies the extraordinary mechanical properties of spider dragline silk.</title>
        <authorList>
            <person name="Kono N."/>
            <person name="Nakamura H."/>
            <person name="Mori M."/>
            <person name="Yoshida Y."/>
            <person name="Ohtoshi R."/>
            <person name="Malay A.D."/>
            <person name="Moran D.A.P."/>
            <person name="Tomita M."/>
            <person name="Numata K."/>
            <person name="Arakawa K."/>
        </authorList>
    </citation>
    <scope>NUCLEOTIDE SEQUENCE</scope>
</reference>
<dbReference type="EMBL" id="BMAW01059178">
    <property type="protein sequence ID" value="GFT19877.1"/>
    <property type="molecule type" value="Genomic_DNA"/>
</dbReference>
<evidence type="ECO:0000313" key="1">
    <source>
        <dbReference type="EMBL" id="GFT19877.1"/>
    </source>
</evidence>
<dbReference type="AlphaFoldDB" id="A0A8X6NLS6"/>
<comment type="caution">
    <text evidence="1">The sequence shown here is derived from an EMBL/GenBank/DDBJ whole genome shotgun (WGS) entry which is preliminary data.</text>
</comment>
<name>A0A8X6NLS6_NEPPI</name>
<gene>
    <name evidence="1" type="ORF">NPIL_307151</name>
</gene>
<keyword evidence="2" id="KW-1185">Reference proteome</keyword>